<protein>
    <recommendedName>
        <fullName evidence="5">LppX_LprAFG lipoprotein</fullName>
    </recommendedName>
</protein>
<keyword evidence="4" id="KW-1185">Reference proteome</keyword>
<dbReference type="RefSeq" id="WP_179619598.1">
    <property type="nucleotide sequence ID" value="NZ_JACCBW010000002.1"/>
</dbReference>
<dbReference type="EMBL" id="JACCBW010000002">
    <property type="protein sequence ID" value="NYE36994.1"/>
    <property type="molecule type" value="Genomic_DNA"/>
</dbReference>
<evidence type="ECO:0000256" key="1">
    <source>
        <dbReference type="SAM" id="MobiDB-lite"/>
    </source>
</evidence>
<keyword evidence="2" id="KW-0732">Signal</keyword>
<feature type="region of interest" description="Disordered" evidence="1">
    <location>
        <begin position="254"/>
        <end position="277"/>
    </location>
</feature>
<gene>
    <name evidence="3" type="ORF">F4692_002127</name>
</gene>
<name>A0A7Y9H2Z7_9ACTN</name>
<dbReference type="Gene3D" id="2.50.20.20">
    <property type="match status" value="1"/>
</dbReference>
<proteinExistence type="predicted"/>
<feature type="region of interest" description="Disordered" evidence="1">
    <location>
        <begin position="26"/>
        <end position="77"/>
    </location>
</feature>
<feature type="compositionally biased region" description="Acidic residues" evidence="1">
    <location>
        <begin position="42"/>
        <end position="68"/>
    </location>
</feature>
<dbReference type="Proteomes" id="UP000549911">
    <property type="component" value="Unassembled WGS sequence"/>
</dbReference>
<dbReference type="PROSITE" id="PS51257">
    <property type="entry name" value="PROKAR_LIPOPROTEIN"/>
    <property type="match status" value="1"/>
</dbReference>
<organism evidence="3 4">
    <name type="scientific">Nocardioides cavernae</name>
    <dbReference type="NCBI Taxonomy" id="1921566"/>
    <lineage>
        <taxon>Bacteria</taxon>
        <taxon>Bacillati</taxon>
        <taxon>Actinomycetota</taxon>
        <taxon>Actinomycetes</taxon>
        <taxon>Propionibacteriales</taxon>
        <taxon>Nocardioidaceae</taxon>
        <taxon>Nocardioides</taxon>
    </lineage>
</organism>
<dbReference type="SUPFAM" id="SSF89392">
    <property type="entry name" value="Prokaryotic lipoproteins and lipoprotein localization factors"/>
    <property type="match status" value="1"/>
</dbReference>
<comment type="caution">
    <text evidence="3">The sequence shown here is derived from an EMBL/GenBank/DDBJ whole genome shotgun (WGS) entry which is preliminary data.</text>
</comment>
<evidence type="ECO:0008006" key="5">
    <source>
        <dbReference type="Google" id="ProtNLM"/>
    </source>
</evidence>
<dbReference type="InterPro" id="IPR029046">
    <property type="entry name" value="LolA/LolB/LppX"/>
</dbReference>
<evidence type="ECO:0000313" key="4">
    <source>
        <dbReference type="Proteomes" id="UP000549911"/>
    </source>
</evidence>
<evidence type="ECO:0000313" key="3">
    <source>
        <dbReference type="EMBL" id="NYE36994.1"/>
    </source>
</evidence>
<feature type="signal peptide" evidence="2">
    <location>
        <begin position="1"/>
        <end position="24"/>
    </location>
</feature>
<sequence length="294" mass="30735">MRVTPLARRLGSAALVLTLGAGLAACSSDDSGSGGSTSATDESTDAADDSTDASTDDGSEATSEETDAPAEASLAELSTDDFYPSVMDALRDAETFAFSTTSGASGQSQVMSGEARFSDAGVEMKASSTGAQAMDMILIDKAMYMKSPDLGTGDKWLKIDLSDPNSLFGMIGKATDPEVMFKAMEAPKKLELVGSEEVDGVETNHYRITLDPSQYLKAMEFPAAMAEMLPKELVTEMWVDADNLPRKFAQTMELPGTGGGAGTSSTTEGTYSDFGLDVDIQAPPASEVTEQPGM</sequence>
<reference evidence="3 4" key="1">
    <citation type="submission" date="2020-07" db="EMBL/GenBank/DDBJ databases">
        <authorList>
            <person name="Partida-Martinez L."/>
            <person name="Huntemann M."/>
            <person name="Clum A."/>
            <person name="Wang J."/>
            <person name="Palaniappan K."/>
            <person name="Ritter S."/>
            <person name="Chen I.-M."/>
            <person name="Stamatis D."/>
            <person name="Reddy T."/>
            <person name="O'Malley R."/>
            <person name="Daum C."/>
            <person name="Shapiro N."/>
            <person name="Ivanova N."/>
            <person name="Kyrpides N."/>
            <person name="Woyke T."/>
        </authorList>
    </citation>
    <scope>NUCLEOTIDE SEQUENCE [LARGE SCALE GENOMIC DNA]</scope>
    <source>
        <strain evidence="3 4">AT2.17</strain>
    </source>
</reference>
<feature type="chain" id="PRO_5031107099" description="LppX_LprAFG lipoprotein" evidence="2">
    <location>
        <begin position="25"/>
        <end position="294"/>
    </location>
</feature>
<accession>A0A7Y9H2Z7</accession>
<feature type="compositionally biased region" description="Low complexity" evidence="1">
    <location>
        <begin position="26"/>
        <end position="41"/>
    </location>
</feature>
<dbReference type="AlphaFoldDB" id="A0A7Y9H2Z7"/>
<reference evidence="3 4" key="2">
    <citation type="submission" date="2020-08" db="EMBL/GenBank/DDBJ databases">
        <title>The Agave Microbiome: Exploring the role of microbial communities in plant adaptations to desert environments.</title>
        <authorList>
            <person name="Partida-Martinez L.P."/>
        </authorList>
    </citation>
    <scope>NUCLEOTIDE SEQUENCE [LARGE SCALE GENOMIC DNA]</scope>
    <source>
        <strain evidence="3 4">AT2.17</strain>
    </source>
</reference>
<evidence type="ECO:0000256" key="2">
    <source>
        <dbReference type="SAM" id="SignalP"/>
    </source>
</evidence>